<gene>
    <name evidence="2" type="ORF">AOQ84DRAFT_334341</name>
</gene>
<dbReference type="InterPro" id="IPR038694">
    <property type="entry name" value="DUF427_sf"/>
</dbReference>
<dbReference type="InterPro" id="IPR007361">
    <property type="entry name" value="DUF427"/>
</dbReference>
<accession>A0A8E2F9I6</accession>
<dbReference type="AlphaFoldDB" id="A0A8E2F9I6"/>
<feature type="domain" description="DUF427" evidence="1">
    <location>
        <begin position="146"/>
        <end position="238"/>
    </location>
</feature>
<feature type="domain" description="DUF427" evidence="1">
    <location>
        <begin position="29"/>
        <end position="100"/>
    </location>
</feature>
<evidence type="ECO:0000313" key="3">
    <source>
        <dbReference type="Proteomes" id="UP000250140"/>
    </source>
</evidence>
<dbReference type="OrthoDB" id="18996at2759"/>
<dbReference type="PANTHER" id="PTHR34310">
    <property type="entry name" value="DUF427 DOMAIN PROTEIN (AFU_ORTHOLOGUE AFUA_3G02220)"/>
    <property type="match status" value="1"/>
</dbReference>
<dbReference type="Pfam" id="PF04248">
    <property type="entry name" value="NTP_transf_9"/>
    <property type="match status" value="2"/>
</dbReference>
<name>A0A8E2F9I6_9PEZI</name>
<evidence type="ECO:0000259" key="1">
    <source>
        <dbReference type="Pfam" id="PF04248"/>
    </source>
</evidence>
<sequence>MSTNNLAKLAQKLVSEGPHKHEHTPRRVRGLFNGQYIFDTINAQHVWEHPYYPHFYIPSGDIASAVKLTKDSKAIEGTAGRAYLAKLSVRDKSTDSALIFEEGPLKGLVKIDFPAIDQWFEEDTPIYQHPKDPYKRIDILSSRREVRVALDGVTLAQTSNALFLLETSLRPRYYLPPTAVDWSLLSKSDLETYCPYKGRANYYNVTVNGKEYEDLVWWYQYPTSESAPIAGALCFYNEKVDIWIDGVQEKR</sequence>
<reference evidence="2 3" key="1">
    <citation type="journal article" date="2016" name="Nat. Commun.">
        <title>Ectomycorrhizal ecology is imprinted in the genome of the dominant symbiotic fungus Cenococcum geophilum.</title>
        <authorList>
            <consortium name="DOE Joint Genome Institute"/>
            <person name="Peter M."/>
            <person name="Kohler A."/>
            <person name="Ohm R.A."/>
            <person name="Kuo A."/>
            <person name="Krutzmann J."/>
            <person name="Morin E."/>
            <person name="Arend M."/>
            <person name="Barry K.W."/>
            <person name="Binder M."/>
            <person name="Choi C."/>
            <person name="Clum A."/>
            <person name="Copeland A."/>
            <person name="Grisel N."/>
            <person name="Haridas S."/>
            <person name="Kipfer T."/>
            <person name="LaButti K."/>
            <person name="Lindquist E."/>
            <person name="Lipzen A."/>
            <person name="Maire R."/>
            <person name="Meier B."/>
            <person name="Mihaltcheva S."/>
            <person name="Molinier V."/>
            <person name="Murat C."/>
            <person name="Poggeler S."/>
            <person name="Quandt C.A."/>
            <person name="Sperisen C."/>
            <person name="Tritt A."/>
            <person name="Tisserant E."/>
            <person name="Crous P.W."/>
            <person name="Henrissat B."/>
            <person name="Nehls U."/>
            <person name="Egli S."/>
            <person name="Spatafora J.W."/>
            <person name="Grigoriev I.V."/>
            <person name="Martin F.M."/>
        </authorList>
    </citation>
    <scope>NUCLEOTIDE SEQUENCE [LARGE SCALE GENOMIC DNA]</scope>
    <source>
        <strain evidence="2 3">CBS 207.34</strain>
    </source>
</reference>
<organism evidence="2 3">
    <name type="scientific">Glonium stellatum</name>
    <dbReference type="NCBI Taxonomy" id="574774"/>
    <lineage>
        <taxon>Eukaryota</taxon>
        <taxon>Fungi</taxon>
        <taxon>Dikarya</taxon>
        <taxon>Ascomycota</taxon>
        <taxon>Pezizomycotina</taxon>
        <taxon>Dothideomycetes</taxon>
        <taxon>Pleosporomycetidae</taxon>
        <taxon>Gloniales</taxon>
        <taxon>Gloniaceae</taxon>
        <taxon>Glonium</taxon>
    </lineage>
</organism>
<dbReference type="PANTHER" id="PTHR34310:SF9">
    <property type="entry name" value="BLR5716 PROTEIN"/>
    <property type="match status" value="1"/>
</dbReference>
<protein>
    <submittedName>
        <fullName evidence="2">DUF427-domain-containing protein</fullName>
    </submittedName>
</protein>
<dbReference type="Gene3D" id="2.170.150.40">
    <property type="entry name" value="Domain of unknown function (DUF427)"/>
    <property type="match status" value="2"/>
</dbReference>
<keyword evidence="3" id="KW-1185">Reference proteome</keyword>
<proteinExistence type="predicted"/>
<dbReference type="Proteomes" id="UP000250140">
    <property type="component" value="Unassembled WGS sequence"/>
</dbReference>
<dbReference type="EMBL" id="KV748881">
    <property type="protein sequence ID" value="OCL12403.1"/>
    <property type="molecule type" value="Genomic_DNA"/>
</dbReference>
<evidence type="ECO:0000313" key="2">
    <source>
        <dbReference type="EMBL" id="OCL12403.1"/>
    </source>
</evidence>